<feature type="region of interest" description="Disordered" evidence="1">
    <location>
        <begin position="32"/>
        <end position="64"/>
    </location>
</feature>
<protein>
    <submittedName>
        <fullName evidence="2">Uncharacterized protein</fullName>
    </submittedName>
</protein>
<dbReference type="AlphaFoldDB" id="A0A0K2U967"/>
<feature type="compositionally biased region" description="Low complexity" evidence="1">
    <location>
        <begin position="32"/>
        <end position="44"/>
    </location>
</feature>
<accession>A0A0K2U967</accession>
<reference evidence="2" key="1">
    <citation type="submission" date="2014-05" db="EMBL/GenBank/DDBJ databases">
        <authorList>
            <person name="Chronopoulou M."/>
        </authorList>
    </citation>
    <scope>NUCLEOTIDE SEQUENCE</scope>
    <source>
        <tissue evidence="2">Whole organism</tissue>
    </source>
</reference>
<name>A0A0K2U967_LEPSM</name>
<organism evidence="2">
    <name type="scientific">Lepeophtheirus salmonis</name>
    <name type="common">Salmon louse</name>
    <name type="synonym">Caligus salmonis</name>
    <dbReference type="NCBI Taxonomy" id="72036"/>
    <lineage>
        <taxon>Eukaryota</taxon>
        <taxon>Metazoa</taxon>
        <taxon>Ecdysozoa</taxon>
        <taxon>Arthropoda</taxon>
        <taxon>Crustacea</taxon>
        <taxon>Multicrustacea</taxon>
        <taxon>Hexanauplia</taxon>
        <taxon>Copepoda</taxon>
        <taxon>Siphonostomatoida</taxon>
        <taxon>Caligidae</taxon>
        <taxon>Lepeophtheirus</taxon>
    </lineage>
</organism>
<proteinExistence type="predicted"/>
<evidence type="ECO:0000313" key="2">
    <source>
        <dbReference type="EMBL" id="CDW34783.1"/>
    </source>
</evidence>
<sequence>MYAEGMYINYNKANSVCGSRLKYRHEYSSSLSLASTSSSSSSKEISSRNDQRRASYGSTTKKSM</sequence>
<evidence type="ECO:0000256" key="1">
    <source>
        <dbReference type="SAM" id="MobiDB-lite"/>
    </source>
</evidence>
<dbReference type="EMBL" id="HACA01017422">
    <property type="protein sequence ID" value="CDW34783.1"/>
    <property type="molecule type" value="Transcribed_RNA"/>
</dbReference>